<evidence type="ECO:0000313" key="2">
    <source>
        <dbReference type="EMBL" id="PEN05442.1"/>
    </source>
</evidence>
<dbReference type="Proteomes" id="UP000221024">
    <property type="component" value="Unassembled WGS sequence"/>
</dbReference>
<protein>
    <submittedName>
        <fullName evidence="2">Nucleoside-diphosphate sugar epimerase</fullName>
    </submittedName>
</protein>
<sequence>MAGAAPHPTSSHRPVVAIAGATGFVGTALRTTLTSSYHVRALTRSPAREQSNTRRDSPVEWRHCDLFDPYDVQQALEGVDYVLYLVHSLHASARLTQARAPDLDLLLADNVARAAEAQNVKQIITLGGLVPDMDDLPQRLRSRREVETALASCQTPLTALRAGLIVGRGGTWLSMLINLVRRVPIMVLPAWTQAKTQPIVRADIVRAIEHVLGNEQHYSATYDLGGPDVMSYREMLKRTAHVLGLSRPMGTVPVTSPRLSKLWVWLFSGAPWALVSPFVDSLRYQVAVDSNPLQETLRPGMQSFEQGLRSAIDEHGRPYPNPRSALRSEDEAIMREQSVVRSVQRLPLPPGYTARDVANQYMRWLPRIGGPLLQCTVAKQRVCRIELKPLGITLLELSYAPDRSPTGRQLFYVTGGLLARMPDGAPHAGRLEFRRTADGTHILAAIHDFSPMLPWKLYNATQAVAHLLVMNGFGRHLQHLADRRSNAQSAPSPTPSRL</sequence>
<dbReference type="InterPro" id="IPR036291">
    <property type="entry name" value="NAD(P)-bd_dom_sf"/>
</dbReference>
<dbReference type="OrthoDB" id="9774199at2"/>
<reference evidence="2 3" key="1">
    <citation type="submission" date="2017-10" db="EMBL/GenBank/DDBJ databases">
        <title>Draft genome of Longimonas halophila.</title>
        <authorList>
            <person name="Goh K.M."/>
            <person name="Shamsir M.S."/>
            <person name="Lim S.W."/>
        </authorList>
    </citation>
    <scope>NUCLEOTIDE SEQUENCE [LARGE SCALE GENOMIC DNA]</scope>
    <source>
        <strain evidence="2 3">KCTC 42399</strain>
    </source>
</reference>
<dbReference type="GO" id="GO:0044877">
    <property type="term" value="F:protein-containing complex binding"/>
    <property type="evidence" value="ECO:0007669"/>
    <property type="project" value="TreeGrafter"/>
</dbReference>
<organism evidence="2 3">
    <name type="scientific">Longimonas halophila</name>
    <dbReference type="NCBI Taxonomy" id="1469170"/>
    <lineage>
        <taxon>Bacteria</taxon>
        <taxon>Pseudomonadati</taxon>
        <taxon>Rhodothermota</taxon>
        <taxon>Rhodothermia</taxon>
        <taxon>Rhodothermales</taxon>
        <taxon>Salisaetaceae</taxon>
        <taxon>Longimonas</taxon>
    </lineage>
</organism>
<evidence type="ECO:0000259" key="1">
    <source>
        <dbReference type="Pfam" id="PF13460"/>
    </source>
</evidence>
<dbReference type="PANTHER" id="PTHR12126">
    <property type="entry name" value="NADH-UBIQUINONE OXIDOREDUCTASE 39 KDA SUBUNIT-RELATED"/>
    <property type="match status" value="1"/>
</dbReference>
<dbReference type="SUPFAM" id="SSF51735">
    <property type="entry name" value="NAD(P)-binding Rossmann-fold domains"/>
    <property type="match status" value="1"/>
</dbReference>
<dbReference type="Gene3D" id="3.40.50.720">
    <property type="entry name" value="NAD(P)-binding Rossmann-like Domain"/>
    <property type="match status" value="1"/>
</dbReference>
<comment type="caution">
    <text evidence="2">The sequence shown here is derived from an EMBL/GenBank/DDBJ whole genome shotgun (WGS) entry which is preliminary data.</text>
</comment>
<evidence type="ECO:0000313" key="3">
    <source>
        <dbReference type="Proteomes" id="UP000221024"/>
    </source>
</evidence>
<dbReference type="AlphaFoldDB" id="A0A2H3NY31"/>
<keyword evidence="3" id="KW-1185">Reference proteome</keyword>
<gene>
    <name evidence="2" type="ORF">CRI93_13080</name>
</gene>
<dbReference type="EMBL" id="PDEP01000014">
    <property type="protein sequence ID" value="PEN05442.1"/>
    <property type="molecule type" value="Genomic_DNA"/>
</dbReference>
<dbReference type="InterPro" id="IPR051207">
    <property type="entry name" value="ComplexI_NDUFA9_subunit"/>
</dbReference>
<accession>A0A2H3NY31</accession>
<name>A0A2H3NY31_9BACT</name>
<dbReference type="InterPro" id="IPR016040">
    <property type="entry name" value="NAD(P)-bd_dom"/>
</dbReference>
<proteinExistence type="predicted"/>
<dbReference type="Pfam" id="PF13460">
    <property type="entry name" value="NAD_binding_10"/>
    <property type="match status" value="1"/>
</dbReference>
<dbReference type="PANTHER" id="PTHR12126:SF11">
    <property type="entry name" value="NADH DEHYDROGENASE [UBIQUINONE] 1 ALPHA SUBCOMPLEX SUBUNIT 9, MITOCHONDRIAL"/>
    <property type="match status" value="1"/>
</dbReference>
<dbReference type="RefSeq" id="WP_098063091.1">
    <property type="nucleotide sequence ID" value="NZ_PDEP01000014.1"/>
</dbReference>
<feature type="domain" description="NAD(P)-binding" evidence="1">
    <location>
        <begin position="20"/>
        <end position="129"/>
    </location>
</feature>